<feature type="non-terminal residue" evidence="3">
    <location>
        <position position="277"/>
    </location>
</feature>
<dbReference type="InterPro" id="IPR051363">
    <property type="entry name" value="RLR_Helicase"/>
</dbReference>
<dbReference type="SMART" id="SM00382">
    <property type="entry name" value="AAA"/>
    <property type="match status" value="1"/>
</dbReference>
<dbReference type="PANTHER" id="PTHR14074">
    <property type="entry name" value="HELICASE WITH DEATH DOMAIN-RELATED"/>
    <property type="match status" value="1"/>
</dbReference>
<comment type="caution">
    <text evidence="3">The sequence shown here is derived from an EMBL/GenBank/DDBJ whole genome shotgun (WGS) entry which is preliminary data.</text>
</comment>
<evidence type="ECO:0000259" key="2">
    <source>
        <dbReference type="PROSITE" id="PS51192"/>
    </source>
</evidence>
<dbReference type="InterPro" id="IPR027417">
    <property type="entry name" value="P-loop_NTPase"/>
</dbReference>
<dbReference type="InterPro" id="IPR011545">
    <property type="entry name" value="DEAD/DEAH_box_helicase_dom"/>
</dbReference>
<proteinExistence type="predicted"/>
<organism evidence="3 4">
    <name type="scientific">Pristionchus mayeri</name>
    <dbReference type="NCBI Taxonomy" id="1317129"/>
    <lineage>
        <taxon>Eukaryota</taxon>
        <taxon>Metazoa</taxon>
        <taxon>Ecdysozoa</taxon>
        <taxon>Nematoda</taxon>
        <taxon>Chromadorea</taxon>
        <taxon>Rhabditida</taxon>
        <taxon>Rhabditina</taxon>
        <taxon>Diplogasteromorpha</taxon>
        <taxon>Diplogasteroidea</taxon>
        <taxon>Neodiplogasteridae</taxon>
        <taxon>Pristionchus</taxon>
    </lineage>
</organism>
<dbReference type="GO" id="GO:0005737">
    <property type="term" value="C:cytoplasm"/>
    <property type="evidence" value="ECO:0007669"/>
    <property type="project" value="TreeGrafter"/>
</dbReference>
<keyword evidence="4" id="KW-1185">Reference proteome</keyword>
<dbReference type="PROSITE" id="PS51192">
    <property type="entry name" value="HELICASE_ATP_BIND_1"/>
    <property type="match status" value="1"/>
</dbReference>
<dbReference type="InterPro" id="IPR003593">
    <property type="entry name" value="AAA+_ATPase"/>
</dbReference>
<dbReference type="Proteomes" id="UP001328107">
    <property type="component" value="Unassembled WGS sequence"/>
</dbReference>
<gene>
    <name evidence="3" type="ORF">PMAYCL1PPCAC_12332</name>
</gene>
<dbReference type="Gene3D" id="3.40.50.300">
    <property type="entry name" value="P-loop containing nucleotide triphosphate hydrolases"/>
    <property type="match status" value="1"/>
</dbReference>
<dbReference type="InterPro" id="IPR014001">
    <property type="entry name" value="Helicase_ATP-bd"/>
</dbReference>
<accession>A0AAN5CFQ8</accession>
<reference evidence="4" key="1">
    <citation type="submission" date="2022-10" db="EMBL/GenBank/DDBJ databases">
        <title>Genome assembly of Pristionchus species.</title>
        <authorList>
            <person name="Yoshida K."/>
            <person name="Sommer R.J."/>
        </authorList>
    </citation>
    <scope>NUCLEOTIDE SEQUENCE [LARGE SCALE GENOMIC DNA]</scope>
    <source>
        <strain evidence="4">RS5460</strain>
    </source>
</reference>
<dbReference type="Pfam" id="PF00270">
    <property type="entry name" value="DEAD"/>
    <property type="match status" value="1"/>
</dbReference>
<evidence type="ECO:0000313" key="4">
    <source>
        <dbReference type="Proteomes" id="UP001328107"/>
    </source>
</evidence>
<feature type="domain" description="Helicase ATP-binding" evidence="2">
    <location>
        <begin position="37"/>
        <end position="222"/>
    </location>
</feature>
<evidence type="ECO:0000256" key="1">
    <source>
        <dbReference type="SAM" id="MobiDB-lite"/>
    </source>
</evidence>
<dbReference type="GO" id="GO:0005524">
    <property type="term" value="F:ATP binding"/>
    <property type="evidence" value="ECO:0007669"/>
    <property type="project" value="InterPro"/>
</dbReference>
<dbReference type="AlphaFoldDB" id="A0AAN5CFQ8"/>
<dbReference type="PANTHER" id="PTHR14074:SF16">
    <property type="entry name" value="ANTIVIRAL INNATE IMMUNE RESPONSE RECEPTOR RIG-I"/>
    <property type="match status" value="1"/>
</dbReference>
<name>A0AAN5CFQ8_9BILA</name>
<feature type="region of interest" description="Disordered" evidence="1">
    <location>
        <begin position="1"/>
        <end position="25"/>
    </location>
</feature>
<dbReference type="GO" id="GO:0003676">
    <property type="term" value="F:nucleic acid binding"/>
    <property type="evidence" value="ECO:0007669"/>
    <property type="project" value="InterPro"/>
</dbReference>
<dbReference type="SUPFAM" id="SSF52540">
    <property type="entry name" value="P-loop containing nucleoside triphosphate hydrolases"/>
    <property type="match status" value="1"/>
</dbReference>
<dbReference type="SMART" id="SM00487">
    <property type="entry name" value="DEXDc"/>
    <property type="match status" value="1"/>
</dbReference>
<dbReference type="EMBL" id="BTRK01000003">
    <property type="protein sequence ID" value="GMR42137.1"/>
    <property type="molecule type" value="Genomic_DNA"/>
</dbReference>
<evidence type="ECO:0000313" key="3">
    <source>
        <dbReference type="EMBL" id="GMR42137.1"/>
    </source>
</evidence>
<protein>
    <recommendedName>
        <fullName evidence="2">Helicase ATP-binding domain-containing protein</fullName>
    </recommendedName>
</protein>
<sequence>MITKFRDPSEFERKEGDSRLESDNQIPDLREYQKELIKDANGGKNTVIVAPTGSGKTLVAAYIIRQHIEERRDKGKGARVALVAPTVPLVEQHGTVLYRYLKDVAFIDYLHGNFQLSESERIDSLLSNNLVILTPQLLINCLQSVRREDRLFIADFSLLILDECHHTCEKHPYAQLMTLVRKAKNAAKENNGDIPQIVGMTASLGIGKKGLKDVDLGVKHVKSVMARMGATCISRVVNHTEELGSHVHQPTDQIEDISRPPIKDCPFTQKTLDYIDE</sequence>